<evidence type="ECO:0000256" key="4">
    <source>
        <dbReference type="ARBA" id="ARBA00010418"/>
    </source>
</evidence>
<dbReference type="Proteomes" id="UP000462931">
    <property type="component" value="Unassembled WGS sequence"/>
</dbReference>
<dbReference type="CDD" id="cd10316">
    <property type="entry name" value="RGL4_M"/>
    <property type="match status" value="1"/>
</dbReference>
<accession>A0A7K0FLE2</accession>
<name>A0A7K0FLE2_9SPHI</name>
<dbReference type="SUPFAM" id="SSF74650">
    <property type="entry name" value="Galactose mutarotase-like"/>
    <property type="match status" value="1"/>
</dbReference>
<evidence type="ECO:0000259" key="13">
    <source>
        <dbReference type="Pfam" id="PF18962"/>
    </source>
</evidence>
<keyword evidence="15" id="KW-1185">Reference proteome</keyword>
<dbReference type="NCBIfam" id="TIGR04183">
    <property type="entry name" value="Por_Secre_tail"/>
    <property type="match status" value="1"/>
</dbReference>
<dbReference type="InterPro" id="IPR051850">
    <property type="entry name" value="Polysacch_Lyase_4"/>
</dbReference>
<comment type="subcellular location">
    <subcellularLocation>
        <location evidence="3">Secreted</location>
    </subcellularLocation>
</comment>
<comment type="cofactor">
    <cofactor evidence="2">
        <name>Ca(2+)</name>
        <dbReference type="ChEBI" id="CHEBI:29108"/>
    </cofactor>
</comment>
<dbReference type="PANTHER" id="PTHR32018:SF1">
    <property type="entry name" value="RHAMNOGALACTURONAN ENDOLYASE"/>
    <property type="match status" value="1"/>
</dbReference>
<keyword evidence="8" id="KW-0732">Signal</keyword>
<dbReference type="EC" id="4.2.2.23" evidence="6"/>
<evidence type="ECO:0000256" key="3">
    <source>
        <dbReference type="ARBA" id="ARBA00004613"/>
    </source>
</evidence>
<comment type="subunit">
    <text evidence="5">Monomer.</text>
</comment>
<dbReference type="EMBL" id="WKJI01000001">
    <property type="protein sequence ID" value="MRX46778.1"/>
    <property type="molecule type" value="Genomic_DNA"/>
</dbReference>
<dbReference type="AlphaFoldDB" id="A0A7K0FLE2"/>
<dbReference type="Pfam" id="PF18962">
    <property type="entry name" value="Por_Secre_tail"/>
    <property type="match status" value="1"/>
</dbReference>
<dbReference type="Gene3D" id="2.70.98.10">
    <property type="match status" value="1"/>
</dbReference>
<dbReference type="Pfam" id="PF14683">
    <property type="entry name" value="CBM-like"/>
    <property type="match status" value="1"/>
</dbReference>
<evidence type="ECO:0000259" key="11">
    <source>
        <dbReference type="Pfam" id="PF14683"/>
    </source>
</evidence>
<dbReference type="GO" id="GO:0005576">
    <property type="term" value="C:extracellular region"/>
    <property type="evidence" value="ECO:0007669"/>
    <property type="project" value="UniProtKB-SubCell"/>
</dbReference>
<evidence type="ECO:0000256" key="5">
    <source>
        <dbReference type="ARBA" id="ARBA00011245"/>
    </source>
</evidence>
<feature type="domain" description="Rhamnogalacturonan lyase" evidence="12">
    <location>
        <begin position="595"/>
        <end position="668"/>
    </location>
</feature>
<organism evidence="14 15">
    <name type="scientific">Pedobacter puniceum</name>
    <dbReference type="NCBI Taxonomy" id="2666136"/>
    <lineage>
        <taxon>Bacteria</taxon>
        <taxon>Pseudomonadati</taxon>
        <taxon>Bacteroidota</taxon>
        <taxon>Sphingobacteriia</taxon>
        <taxon>Sphingobacteriales</taxon>
        <taxon>Sphingobacteriaceae</taxon>
        <taxon>Pedobacter</taxon>
    </lineage>
</organism>
<dbReference type="InterPro" id="IPR029411">
    <property type="entry name" value="RG-lyase_III"/>
</dbReference>
<dbReference type="Gene3D" id="2.60.120.260">
    <property type="entry name" value="Galactose-binding domain-like"/>
    <property type="match status" value="1"/>
</dbReference>
<sequence>MKLNFTKTTLFYTFIFLFINVKLFAQITYNWVGGTSTDFYNANNWSNTAINFADMQAHTMVIGAGNPNNPIQSGGNASNVSYRPNYFNTTASANITINGNLIPWNSSYLNGNITLNAPASFNIRNNVFLGKEATATLQVNGGAMYSRYIFYVGNGVGGNATANVTGGTIYVGTNLEVATGTANPIGILNINDGTVDVTGNVNIGANGSIFISGIGRLIVTGDKVAALQTHITNGKITFPAGKTLSVTFDGTRTTATIPQNPNSLLREYTSYIILNNGIVEAKIDKRTSNILSMKVNGVETIAQTGNKISAYYDFTSSKGFETIFGATFSVKEETADYIDVSFKRPYTPGSNVTPCDADIHYVLKKNDSGLYTYSILEHKASYPDFDLGSWRQVMWIANNGTDYLAENIFVNDVKKWKMPSVADYATATPTGIAEIIKINAGVRAGKYDGKYQYSEPLIELPAYGFGSDVNNIGSWAVFGSHEYFNSGPTHHDLNAAAGIIHICMNGVHYNSKGFVIKQGEAWSKIYGPYLLYTSNKSTAELNWADAKARAAIEKAQWPYAWLTNTPQYPLANQRGNIIGNFSINDPYKPQITGANAWIGVTQLSDDSNGQWQFEEENYQYWVKTDASGNFDIKHVRPGTYTLFAFSNGVTGEFSVANITVTANNTTNLGNIVWTIPRTNGSLIWEIGVPDRTAAEYKFGDFDYSEGYVQDKFRVTFSNPIEYNVASKNWSTALPYVHSPYFKADGTVESSWKWRLNFNLPSGIPTTGNAKLTIAYASSDHAQQWIYVNNESSTPINFYPPLGGGNAFLRQSNHAKYSIQVVDIPMNKLRVGANTITLLMPSTSSYGNHIMYDYISLEGDASMTLPIELISFNAKAQSNTTILSWATSSEQNNQKFEILRSADGIHFTSIGFIDGKGNTHARSDYNFTDKNPLNGLNYYKLIQYDFNGLSSEKGIKVVNFSLYDDVKVHVYPNPVTEKINITLKDISYHQVELTLTSLTGSVVLKQSFNKNSTGNYQINFDKQLAPGNYLLQIKANDFIEVRKLFIQ</sequence>
<dbReference type="SUPFAM" id="SSF49452">
    <property type="entry name" value="Starch-binding domain-like"/>
    <property type="match status" value="1"/>
</dbReference>
<evidence type="ECO:0000259" key="12">
    <source>
        <dbReference type="Pfam" id="PF14686"/>
    </source>
</evidence>
<gene>
    <name evidence="14" type="ORF">GJJ64_06235</name>
</gene>
<keyword evidence="10" id="KW-0456">Lyase</keyword>
<evidence type="ECO:0000313" key="15">
    <source>
        <dbReference type="Proteomes" id="UP000462931"/>
    </source>
</evidence>
<dbReference type="GO" id="GO:0102210">
    <property type="term" value="F:rhamnogalacturonan endolyase activity"/>
    <property type="evidence" value="ECO:0007669"/>
    <property type="project" value="UniProtKB-EC"/>
</dbReference>
<keyword evidence="7" id="KW-0964">Secreted</keyword>
<dbReference type="InterPro" id="IPR010325">
    <property type="entry name" value="Rhamnogal_lyase"/>
</dbReference>
<dbReference type="InterPro" id="IPR013784">
    <property type="entry name" value="Carb-bd-like_fold"/>
</dbReference>
<protein>
    <recommendedName>
        <fullName evidence="6">rhamnogalacturonan endolyase</fullName>
        <ecNumber evidence="6">4.2.2.23</ecNumber>
    </recommendedName>
</protein>
<dbReference type="SUPFAM" id="SSF49785">
    <property type="entry name" value="Galactose-binding domain-like"/>
    <property type="match status" value="1"/>
</dbReference>
<comment type="catalytic activity">
    <reaction evidence="1">
        <text>Endotype eliminative cleavage of L-alpha-rhamnopyranosyl-(1-&gt;4)-alpha-D-galactopyranosyluronic acid bonds of rhamnogalacturonan I domains in ramified hairy regions of pectin leaving L-rhamnopyranose at the reducing end and 4-deoxy-4,5-unsaturated D-galactopyranosyluronic acid at the non-reducing end.</text>
        <dbReference type="EC" id="4.2.2.23"/>
    </reaction>
</comment>
<evidence type="ECO:0000256" key="7">
    <source>
        <dbReference type="ARBA" id="ARBA00022525"/>
    </source>
</evidence>
<dbReference type="Gene3D" id="2.60.40.1120">
    <property type="entry name" value="Carboxypeptidase-like, regulatory domain"/>
    <property type="match status" value="1"/>
</dbReference>
<dbReference type="Pfam" id="PF06045">
    <property type="entry name" value="Rhamnogal_lyase"/>
    <property type="match status" value="1"/>
</dbReference>
<dbReference type="GO" id="GO:0030246">
    <property type="term" value="F:carbohydrate binding"/>
    <property type="evidence" value="ECO:0007669"/>
    <property type="project" value="InterPro"/>
</dbReference>
<dbReference type="InterPro" id="IPR011013">
    <property type="entry name" value="Gal_mutarotase_sf_dom"/>
</dbReference>
<comment type="caution">
    <text evidence="14">The sequence shown here is derived from an EMBL/GenBank/DDBJ whole genome shotgun (WGS) entry which is preliminary data.</text>
</comment>
<evidence type="ECO:0000256" key="1">
    <source>
        <dbReference type="ARBA" id="ARBA00001324"/>
    </source>
</evidence>
<evidence type="ECO:0000256" key="9">
    <source>
        <dbReference type="ARBA" id="ARBA00022837"/>
    </source>
</evidence>
<feature type="domain" description="Secretion system C-terminal sorting" evidence="13">
    <location>
        <begin position="969"/>
        <end position="1045"/>
    </location>
</feature>
<dbReference type="PANTHER" id="PTHR32018">
    <property type="entry name" value="RHAMNOGALACTURONATE LYASE FAMILY PROTEIN"/>
    <property type="match status" value="1"/>
</dbReference>
<evidence type="ECO:0000256" key="10">
    <source>
        <dbReference type="ARBA" id="ARBA00023239"/>
    </source>
</evidence>
<evidence type="ECO:0000256" key="2">
    <source>
        <dbReference type="ARBA" id="ARBA00001913"/>
    </source>
</evidence>
<dbReference type="InterPro" id="IPR014718">
    <property type="entry name" value="GH-type_carb-bd"/>
</dbReference>
<dbReference type="InterPro" id="IPR026444">
    <property type="entry name" value="Secre_tail"/>
</dbReference>
<dbReference type="Pfam" id="PF14686">
    <property type="entry name" value="fn3_3"/>
    <property type="match status" value="1"/>
</dbReference>
<feature type="domain" description="Rhamnogalacturonan lyase" evidence="11">
    <location>
        <begin position="683"/>
        <end position="856"/>
    </location>
</feature>
<evidence type="ECO:0000256" key="6">
    <source>
        <dbReference type="ARBA" id="ARBA00012437"/>
    </source>
</evidence>
<proteinExistence type="inferred from homology"/>
<evidence type="ECO:0000256" key="8">
    <source>
        <dbReference type="ARBA" id="ARBA00022729"/>
    </source>
</evidence>
<dbReference type="RefSeq" id="WP_154286818.1">
    <property type="nucleotide sequence ID" value="NZ_WKJI01000001.1"/>
</dbReference>
<reference evidence="14 15" key="1">
    <citation type="submission" date="2019-11" db="EMBL/GenBank/DDBJ databases">
        <authorList>
            <person name="Cheng Q."/>
            <person name="Yang Z."/>
        </authorList>
    </citation>
    <scope>NUCLEOTIDE SEQUENCE [LARGE SCALE GENOMIC DNA]</scope>
    <source>
        <strain evidence="14 15">HX-22-1</strain>
    </source>
</reference>
<evidence type="ECO:0000313" key="14">
    <source>
        <dbReference type="EMBL" id="MRX46778.1"/>
    </source>
</evidence>
<dbReference type="InterPro" id="IPR008979">
    <property type="entry name" value="Galactose-bd-like_sf"/>
</dbReference>
<keyword evidence="9" id="KW-0106">Calcium</keyword>
<dbReference type="GO" id="GO:0005975">
    <property type="term" value="P:carbohydrate metabolic process"/>
    <property type="evidence" value="ECO:0007669"/>
    <property type="project" value="InterPro"/>
</dbReference>
<dbReference type="InterPro" id="IPR029413">
    <property type="entry name" value="RG-lyase_II"/>
</dbReference>
<comment type="similarity">
    <text evidence="4">Belongs to the polysaccharide lyase 4 family.</text>
</comment>